<feature type="binding site" evidence="7">
    <location>
        <position position="72"/>
    </location>
    <ligand>
        <name>Mg(2+)</name>
        <dbReference type="ChEBI" id="CHEBI:18420"/>
    </ligand>
</feature>
<evidence type="ECO:0000256" key="4">
    <source>
        <dbReference type="ARBA" id="ARBA00022892"/>
    </source>
</evidence>
<dbReference type="GO" id="GO:0005525">
    <property type="term" value="F:GTP binding"/>
    <property type="evidence" value="ECO:0007669"/>
    <property type="project" value="UniProtKB-KW"/>
</dbReference>
<dbReference type="CDD" id="cd00878">
    <property type="entry name" value="Arf_Arl"/>
    <property type="match status" value="1"/>
</dbReference>
<dbReference type="InterPro" id="IPR005225">
    <property type="entry name" value="Small_GTP-bd"/>
</dbReference>
<dbReference type="InterPro" id="IPR024156">
    <property type="entry name" value="Small_GTPase_ARF"/>
</dbReference>
<dbReference type="PANTHER" id="PTHR11711">
    <property type="entry name" value="ADP RIBOSYLATION FACTOR-RELATED"/>
    <property type="match status" value="1"/>
</dbReference>
<dbReference type="AlphaFoldDB" id="A0A8T0J2M3"/>
<protein>
    <recommendedName>
        <fullName evidence="11">ADP-ribosylation factor</fullName>
    </recommendedName>
</protein>
<keyword evidence="5 6" id="KW-0342">GTP-binding</keyword>
<feature type="binding site" evidence="6">
    <location>
        <begin position="165"/>
        <end position="168"/>
    </location>
    <ligand>
        <name>GTP</name>
        <dbReference type="ChEBI" id="CHEBI:37565"/>
    </ligand>
</feature>
<dbReference type="Gene3D" id="3.40.50.300">
    <property type="entry name" value="P-loop containing nucleotide triphosphate hydrolases"/>
    <property type="match status" value="1"/>
</dbReference>
<keyword evidence="7" id="KW-0479">Metal-binding</keyword>
<evidence type="ECO:0000256" key="7">
    <source>
        <dbReference type="PIRSR" id="PIRSR606689-2"/>
    </source>
</evidence>
<keyword evidence="4" id="KW-0813">Transport</keyword>
<gene>
    <name evidence="9" type="ORF">KC19_1G022800</name>
</gene>
<dbReference type="Pfam" id="PF00025">
    <property type="entry name" value="Arf"/>
    <property type="match status" value="1"/>
</dbReference>
<evidence type="ECO:0000256" key="5">
    <source>
        <dbReference type="ARBA" id="ARBA00023134"/>
    </source>
</evidence>
<dbReference type="GO" id="GO:0046872">
    <property type="term" value="F:metal ion binding"/>
    <property type="evidence" value="ECO:0007669"/>
    <property type="project" value="UniProtKB-KW"/>
</dbReference>
<evidence type="ECO:0008006" key="11">
    <source>
        <dbReference type="Google" id="ProtNLM"/>
    </source>
</evidence>
<dbReference type="PRINTS" id="PR00328">
    <property type="entry name" value="SAR1GTPBP"/>
</dbReference>
<dbReference type="InterPro" id="IPR027417">
    <property type="entry name" value="P-loop_NTPase"/>
</dbReference>
<name>A0A8T0J2M3_CERPU</name>
<proteinExistence type="inferred from homology"/>
<evidence type="ECO:0000256" key="2">
    <source>
        <dbReference type="ARBA" id="ARBA00022707"/>
    </source>
</evidence>
<dbReference type="EMBL" id="CM026421">
    <property type="protein sequence ID" value="KAG0589472.1"/>
    <property type="molecule type" value="Genomic_DNA"/>
</dbReference>
<dbReference type="SMART" id="SM00177">
    <property type="entry name" value="ARF"/>
    <property type="match status" value="1"/>
</dbReference>
<evidence type="ECO:0000313" key="9">
    <source>
        <dbReference type="EMBL" id="KAG0589472.1"/>
    </source>
</evidence>
<comment type="similarity">
    <text evidence="1 8">Belongs to the small GTPase superfamily. Arf family.</text>
</comment>
<keyword evidence="10" id="KW-1185">Reference proteome</keyword>
<dbReference type="NCBIfam" id="TIGR00231">
    <property type="entry name" value="small_GTP"/>
    <property type="match status" value="1"/>
</dbReference>
<keyword evidence="7" id="KW-0460">Magnesium</keyword>
<dbReference type="PROSITE" id="PS51417">
    <property type="entry name" value="ARF"/>
    <property type="match status" value="1"/>
</dbReference>
<organism evidence="9 10">
    <name type="scientific">Ceratodon purpureus</name>
    <name type="common">Fire moss</name>
    <name type="synonym">Dicranum purpureum</name>
    <dbReference type="NCBI Taxonomy" id="3225"/>
    <lineage>
        <taxon>Eukaryota</taxon>
        <taxon>Viridiplantae</taxon>
        <taxon>Streptophyta</taxon>
        <taxon>Embryophyta</taxon>
        <taxon>Bryophyta</taxon>
        <taxon>Bryophytina</taxon>
        <taxon>Bryopsida</taxon>
        <taxon>Dicranidae</taxon>
        <taxon>Pseudoditrichales</taxon>
        <taxon>Ditrichaceae</taxon>
        <taxon>Ceratodon</taxon>
    </lineage>
</organism>
<dbReference type="GO" id="GO:0030010">
    <property type="term" value="P:establishment of cell polarity"/>
    <property type="evidence" value="ECO:0007669"/>
    <property type="project" value="UniProtKB-ARBA"/>
</dbReference>
<feature type="binding site" evidence="6">
    <location>
        <position position="111"/>
    </location>
    <ligand>
        <name>GTP</name>
        <dbReference type="ChEBI" id="CHEBI:37565"/>
    </ligand>
</feature>
<comment type="caution">
    <text evidence="9">The sequence shown here is derived from an EMBL/GenBank/DDBJ whole genome shotgun (WGS) entry which is preliminary data.</text>
</comment>
<evidence type="ECO:0000256" key="3">
    <source>
        <dbReference type="ARBA" id="ARBA00022741"/>
    </source>
</evidence>
<reference evidence="9" key="1">
    <citation type="submission" date="2020-06" db="EMBL/GenBank/DDBJ databases">
        <title>WGS assembly of Ceratodon purpureus strain R40.</title>
        <authorList>
            <person name="Carey S.B."/>
            <person name="Jenkins J."/>
            <person name="Shu S."/>
            <person name="Lovell J.T."/>
            <person name="Sreedasyam A."/>
            <person name="Maumus F."/>
            <person name="Tiley G.P."/>
            <person name="Fernandez-Pozo N."/>
            <person name="Barry K."/>
            <person name="Chen C."/>
            <person name="Wang M."/>
            <person name="Lipzen A."/>
            <person name="Daum C."/>
            <person name="Saski C.A."/>
            <person name="Payton A.C."/>
            <person name="Mcbreen J.C."/>
            <person name="Conrad R.E."/>
            <person name="Kollar L.M."/>
            <person name="Olsson S."/>
            <person name="Huttunen S."/>
            <person name="Landis J.B."/>
            <person name="Wickett N.J."/>
            <person name="Johnson M.G."/>
            <person name="Rensing S.A."/>
            <person name="Grimwood J."/>
            <person name="Schmutz J."/>
            <person name="Mcdaniel S.F."/>
        </authorList>
    </citation>
    <scope>NUCLEOTIDE SEQUENCE</scope>
    <source>
        <strain evidence="9">R40</strain>
    </source>
</reference>
<keyword evidence="2" id="KW-0449">Lipoprotein</keyword>
<dbReference type="SMART" id="SM00178">
    <property type="entry name" value="SAR"/>
    <property type="match status" value="1"/>
</dbReference>
<keyword evidence="4" id="KW-0931">ER-Golgi transport</keyword>
<dbReference type="SUPFAM" id="SSF52540">
    <property type="entry name" value="P-loop containing nucleoside triphosphate hydrolases"/>
    <property type="match status" value="1"/>
</dbReference>
<dbReference type="GO" id="GO:0003924">
    <property type="term" value="F:GTPase activity"/>
    <property type="evidence" value="ECO:0007669"/>
    <property type="project" value="InterPro"/>
</dbReference>
<evidence type="ECO:0000256" key="8">
    <source>
        <dbReference type="RuleBase" id="RU003925"/>
    </source>
</evidence>
<keyword evidence="2" id="KW-0519">Myristate</keyword>
<feature type="binding site" evidence="7">
    <location>
        <position position="89"/>
    </location>
    <ligand>
        <name>Mg(2+)</name>
        <dbReference type="ChEBI" id="CHEBI:18420"/>
    </ligand>
</feature>
<evidence type="ECO:0000256" key="6">
    <source>
        <dbReference type="PIRSR" id="PIRSR606689-1"/>
    </source>
</evidence>
<dbReference type="GO" id="GO:0016192">
    <property type="term" value="P:vesicle-mediated transport"/>
    <property type="evidence" value="ECO:0007669"/>
    <property type="project" value="UniProtKB-KW"/>
</dbReference>
<evidence type="ECO:0000313" key="10">
    <source>
        <dbReference type="Proteomes" id="UP000822688"/>
    </source>
</evidence>
<sequence length="220" mass="24179">MVMDLESVQLLSIPTFGMRWGLTVADSLLARQAARSTEAIMGIYLGKLLSGIWWGNKTYKILMTGLDSAGKTTILYQLKLGYQVETISTIGHNAETIEFGNLNLTVYDLGGWTNQPFWVHYLPGVAGLIFVVDLSDKERIHEARDKLHAVLSDDASHASLLVFANKQDKPGAMSIPEATAALELHKVERRKYFVQGSSARSGEGLLEGLEWLASAIGQEL</sequence>
<feature type="binding site" evidence="6">
    <location>
        <begin position="65"/>
        <end position="72"/>
    </location>
    <ligand>
        <name>GTP</name>
        <dbReference type="ChEBI" id="CHEBI:37565"/>
    </ligand>
</feature>
<accession>A0A8T0J2M3</accession>
<evidence type="ECO:0000256" key="1">
    <source>
        <dbReference type="ARBA" id="ARBA00010290"/>
    </source>
</evidence>
<dbReference type="FunFam" id="3.40.50.300:FF:000412">
    <property type="entry name" value="ADP-ribosylation factor 1"/>
    <property type="match status" value="1"/>
</dbReference>
<dbReference type="Proteomes" id="UP000822688">
    <property type="component" value="Chromosome 1"/>
</dbReference>
<dbReference type="InterPro" id="IPR006689">
    <property type="entry name" value="Small_GTPase_ARF/SAR"/>
</dbReference>
<keyword evidence="3 6" id="KW-0547">Nucleotide-binding</keyword>